<dbReference type="SUPFAM" id="SSF57850">
    <property type="entry name" value="RING/U-box"/>
    <property type="match status" value="1"/>
</dbReference>
<dbReference type="PANTHER" id="PTHR46573:SF1">
    <property type="entry name" value="WD REPEAT, SAM AND U-BOX DOMAIN-CONTAINING PROTEIN 1"/>
    <property type="match status" value="1"/>
</dbReference>
<dbReference type="EMBL" id="BEGY01000090">
    <property type="protein sequence ID" value="GAX83009.1"/>
    <property type="molecule type" value="Genomic_DNA"/>
</dbReference>
<dbReference type="AlphaFoldDB" id="A0A250XJB5"/>
<dbReference type="PROSITE" id="PS50088">
    <property type="entry name" value="ANK_REPEAT"/>
    <property type="match status" value="2"/>
</dbReference>
<evidence type="ECO:0000259" key="3">
    <source>
        <dbReference type="PROSITE" id="PS51698"/>
    </source>
</evidence>
<sequence>MGNITPSLHQAASRDDISALCVEIQQHPARINELDDQGRSALIIVCSRGFAPSARELLRRGAIVDITDKDGRTALHHACMGGHVDCVQALLQPPDPSTSKPARNDLRDKDGRTCYEVIRPESPHASVVAALLGYASPPCLPQLDHKASSFSQDRGMLVSPAAAAMPLYPPIPSFSSVDNYHIISQDHQHQNSQQCTSSISYPESNTFQYGAVCSSRPPGAAPVQDHQLLPVHNCGHSATAWQQGSIATIAPSQPPQQGPNGGLAGSAVVRVADEDVDGGWGQALGVDDEDWGGESAARAGSDMEGHHGAKMTPGTAFPQHQQTPGSSSSFATSHPSITSQNAPHTFLVGNSLADVAVNDDGFREEVPELFLCAITRDIMRDPVNASDGHTYERSAITQWMQKEMSSPMTKLPLQSPVLYPNHNLRSAIIDWVTKNRIINK</sequence>
<accession>A0A250XJB5</accession>
<evidence type="ECO:0000256" key="1">
    <source>
        <dbReference type="PROSITE-ProRule" id="PRU00023"/>
    </source>
</evidence>
<feature type="repeat" description="ANK" evidence="1">
    <location>
        <begin position="37"/>
        <end position="69"/>
    </location>
</feature>
<feature type="region of interest" description="Disordered" evidence="2">
    <location>
        <begin position="284"/>
        <end position="337"/>
    </location>
</feature>
<dbReference type="Pfam" id="PF12796">
    <property type="entry name" value="Ank_2"/>
    <property type="match status" value="1"/>
</dbReference>
<evidence type="ECO:0000313" key="4">
    <source>
        <dbReference type="EMBL" id="GAX83009.1"/>
    </source>
</evidence>
<feature type="compositionally biased region" description="Polar residues" evidence="2">
    <location>
        <begin position="318"/>
        <end position="337"/>
    </location>
</feature>
<organism evidence="4 5">
    <name type="scientific">Chlamydomonas eustigma</name>
    <dbReference type="NCBI Taxonomy" id="1157962"/>
    <lineage>
        <taxon>Eukaryota</taxon>
        <taxon>Viridiplantae</taxon>
        <taxon>Chlorophyta</taxon>
        <taxon>core chlorophytes</taxon>
        <taxon>Chlorophyceae</taxon>
        <taxon>CS clade</taxon>
        <taxon>Chlamydomonadales</taxon>
        <taxon>Chlamydomonadaceae</taxon>
        <taxon>Chlamydomonas</taxon>
    </lineage>
</organism>
<protein>
    <recommendedName>
        <fullName evidence="3">U-box domain-containing protein</fullName>
    </recommendedName>
</protein>
<dbReference type="InterPro" id="IPR052085">
    <property type="entry name" value="WD-SAM-U-box"/>
</dbReference>
<dbReference type="GO" id="GO:0004842">
    <property type="term" value="F:ubiquitin-protein transferase activity"/>
    <property type="evidence" value="ECO:0007669"/>
    <property type="project" value="InterPro"/>
</dbReference>
<dbReference type="OrthoDB" id="10064100at2759"/>
<dbReference type="PROSITE" id="PS50297">
    <property type="entry name" value="ANK_REP_REGION"/>
    <property type="match status" value="1"/>
</dbReference>
<keyword evidence="1" id="KW-0040">ANK repeat</keyword>
<dbReference type="InterPro" id="IPR013083">
    <property type="entry name" value="Znf_RING/FYVE/PHD"/>
</dbReference>
<keyword evidence="5" id="KW-1185">Reference proteome</keyword>
<feature type="domain" description="U-box" evidence="3">
    <location>
        <begin position="365"/>
        <end position="438"/>
    </location>
</feature>
<dbReference type="InterPro" id="IPR002110">
    <property type="entry name" value="Ankyrin_rpt"/>
</dbReference>
<dbReference type="SUPFAM" id="SSF48403">
    <property type="entry name" value="Ankyrin repeat"/>
    <property type="match status" value="1"/>
</dbReference>
<dbReference type="SMART" id="SM00504">
    <property type="entry name" value="Ubox"/>
    <property type="match status" value="1"/>
</dbReference>
<feature type="repeat" description="ANK" evidence="1">
    <location>
        <begin position="70"/>
        <end position="92"/>
    </location>
</feature>
<dbReference type="InterPro" id="IPR003613">
    <property type="entry name" value="Ubox_domain"/>
</dbReference>
<evidence type="ECO:0000256" key="2">
    <source>
        <dbReference type="SAM" id="MobiDB-lite"/>
    </source>
</evidence>
<evidence type="ECO:0000313" key="5">
    <source>
        <dbReference type="Proteomes" id="UP000232323"/>
    </source>
</evidence>
<dbReference type="PANTHER" id="PTHR46573">
    <property type="entry name" value="WD REPEAT, SAM AND U-BOX DOMAIN-CONTAINING PROTEIN 1"/>
    <property type="match status" value="1"/>
</dbReference>
<dbReference type="Gene3D" id="1.25.40.20">
    <property type="entry name" value="Ankyrin repeat-containing domain"/>
    <property type="match status" value="1"/>
</dbReference>
<dbReference type="CDD" id="cd16655">
    <property type="entry name" value="RING-Ubox_WDSUB1-like"/>
    <property type="match status" value="1"/>
</dbReference>
<dbReference type="SMART" id="SM00248">
    <property type="entry name" value="ANK"/>
    <property type="match status" value="2"/>
</dbReference>
<reference evidence="4 5" key="1">
    <citation type="submission" date="2017-08" db="EMBL/GenBank/DDBJ databases">
        <title>Acidophilic green algal genome provides insights into adaptation to an acidic environment.</title>
        <authorList>
            <person name="Hirooka S."/>
            <person name="Hirose Y."/>
            <person name="Kanesaki Y."/>
            <person name="Higuchi S."/>
            <person name="Fujiwara T."/>
            <person name="Onuma R."/>
            <person name="Era A."/>
            <person name="Ohbayashi R."/>
            <person name="Uzuka A."/>
            <person name="Nozaki H."/>
            <person name="Yoshikawa H."/>
            <person name="Miyagishima S.Y."/>
        </authorList>
    </citation>
    <scope>NUCLEOTIDE SEQUENCE [LARGE SCALE GENOMIC DNA]</scope>
    <source>
        <strain evidence="4 5">NIES-2499</strain>
    </source>
</reference>
<dbReference type="InterPro" id="IPR036770">
    <property type="entry name" value="Ankyrin_rpt-contain_sf"/>
</dbReference>
<dbReference type="Pfam" id="PF04564">
    <property type="entry name" value="U-box"/>
    <property type="match status" value="1"/>
</dbReference>
<gene>
    <name evidence="4" type="ORF">CEUSTIGMA_g10436.t1</name>
</gene>
<name>A0A250XJB5_9CHLO</name>
<comment type="caution">
    <text evidence="4">The sequence shown here is derived from an EMBL/GenBank/DDBJ whole genome shotgun (WGS) entry which is preliminary data.</text>
</comment>
<proteinExistence type="predicted"/>
<dbReference type="Proteomes" id="UP000232323">
    <property type="component" value="Unassembled WGS sequence"/>
</dbReference>
<dbReference type="GO" id="GO:0016567">
    <property type="term" value="P:protein ubiquitination"/>
    <property type="evidence" value="ECO:0007669"/>
    <property type="project" value="UniProtKB-UniPathway"/>
</dbReference>
<dbReference type="UniPathway" id="UPA00143"/>
<dbReference type="PROSITE" id="PS51698">
    <property type="entry name" value="U_BOX"/>
    <property type="match status" value="1"/>
</dbReference>
<dbReference type="Gene3D" id="3.30.40.10">
    <property type="entry name" value="Zinc/RING finger domain, C3HC4 (zinc finger)"/>
    <property type="match status" value="1"/>
</dbReference>